<reference evidence="12 13" key="1">
    <citation type="submission" date="2022-11" db="EMBL/GenBank/DDBJ databases">
        <title>Whole genome sequence of Eschrichtius robustus ER-17-0199.</title>
        <authorList>
            <person name="Bruniche-Olsen A."/>
            <person name="Black A.N."/>
            <person name="Fields C.J."/>
            <person name="Walden K."/>
            <person name="Dewoody J.A."/>
        </authorList>
    </citation>
    <scope>NUCLEOTIDE SEQUENCE [LARGE SCALE GENOMIC DNA]</scope>
    <source>
        <strain evidence="12">ER-17-0199</strain>
        <tissue evidence="12">Blubber</tissue>
    </source>
</reference>
<dbReference type="InterPro" id="IPR036179">
    <property type="entry name" value="Ig-like_dom_sf"/>
</dbReference>
<evidence type="ECO:0000256" key="10">
    <source>
        <dbReference type="ARBA" id="ARBA00023319"/>
    </source>
</evidence>
<keyword evidence="13" id="KW-1185">Reference proteome</keyword>
<dbReference type="Pfam" id="PF07679">
    <property type="entry name" value="I-set"/>
    <property type="match status" value="1"/>
</dbReference>
<proteinExistence type="predicted"/>
<evidence type="ECO:0000256" key="7">
    <source>
        <dbReference type="ARBA" id="ARBA00023157"/>
    </source>
</evidence>
<dbReference type="EMBL" id="JAIQCJ010001425">
    <property type="protein sequence ID" value="KAJ8789604.1"/>
    <property type="molecule type" value="Genomic_DNA"/>
</dbReference>
<dbReference type="GO" id="GO:0005007">
    <property type="term" value="F:fibroblast growth factor receptor activity"/>
    <property type="evidence" value="ECO:0007669"/>
    <property type="project" value="TreeGrafter"/>
</dbReference>
<dbReference type="Gene3D" id="2.60.40.10">
    <property type="entry name" value="Immunoglobulins"/>
    <property type="match status" value="1"/>
</dbReference>
<dbReference type="PANTHER" id="PTHR19890:SF10">
    <property type="entry name" value="FIBROBLAST GROWTH FACTOR RECEPTOR-LIKE 1"/>
    <property type="match status" value="1"/>
</dbReference>
<evidence type="ECO:0000256" key="1">
    <source>
        <dbReference type="ARBA" id="ARBA00004167"/>
    </source>
</evidence>
<protein>
    <recommendedName>
        <fullName evidence="11">Ig-like domain-containing protein</fullName>
    </recommendedName>
</protein>
<keyword evidence="7" id="KW-1015">Disulfide bond</keyword>
<dbReference type="SUPFAM" id="SSF48726">
    <property type="entry name" value="Immunoglobulin"/>
    <property type="match status" value="1"/>
</dbReference>
<keyword evidence="9" id="KW-0325">Glycoprotein</keyword>
<dbReference type="GO" id="GO:0017134">
    <property type="term" value="F:fibroblast growth factor binding"/>
    <property type="evidence" value="ECO:0007669"/>
    <property type="project" value="TreeGrafter"/>
</dbReference>
<dbReference type="PROSITE" id="PS50835">
    <property type="entry name" value="IG_LIKE"/>
    <property type="match status" value="1"/>
</dbReference>
<comment type="caution">
    <text evidence="12">The sequence shown here is derived from an EMBL/GenBank/DDBJ whole genome shotgun (WGS) entry which is preliminary data.</text>
</comment>
<accession>A0AB34HG90</accession>
<evidence type="ECO:0000256" key="4">
    <source>
        <dbReference type="ARBA" id="ARBA00022737"/>
    </source>
</evidence>
<feature type="domain" description="Ig-like" evidence="11">
    <location>
        <begin position="96"/>
        <end position="158"/>
    </location>
</feature>
<comment type="subcellular location">
    <subcellularLocation>
        <location evidence="1">Membrane</location>
        <topology evidence="1">Single-pass membrane protein</topology>
    </subcellularLocation>
</comment>
<name>A0AB34HG90_ESCRO</name>
<keyword evidence="8" id="KW-0675">Receptor</keyword>
<keyword evidence="5" id="KW-1133">Transmembrane helix</keyword>
<dbReference type="InterPro" id="IPR013783">
    <property type="entry name" value="Ig-like_fold"/>
</dbReference>
<dbReference type="PANTHER" id="PTHR19890">
    <property type="entry name" value="FIBROBLAST GROWTH FACTOR RECEPTOR"/>
    <property type="match status" value="1"/>
</dbReference>
<evidence type="ECO:0000256" key="5">
    <source>
        <dbReference type="ARBA" id="ARBA00022989"/>
    </source>
</evidence>
<dbReference type="InterPro" id="IPR007110">
    <property type="entry name" value="Ig-like_dom"/>
</dbReference>
<dbReference type="FunFam" id="2.60.40.10:FF:000016">
    <property type="entry name" value="Fibroblast growth factor receptor"/>
    <property type="match status" value="1"/>
</dbReference>
<gene>
    <name evidence="12" type="ORF">J1605_022131</name>
</gene>
<evidence type="ECO:0000313" key="13">
    <source>
        <dbReference type="Proteomes" id="UP001159641"/>
    </source>
</evidence>
<dbReference type="GO" id="GO:0005886">
    <property type="term" value="C:plasma membrane"/>
    <property type="evidence" value="ECO:0007669"/>
    <property type="project" value="TreeGrafter"/>
</dbReference>
<keyword evidence="3" id="KW-0732">Signal</keyword>
<evidence type="ECO:0000259" key="11">
    <source>
        <dbReference type="PROSITE" id="PS50835"/>
    </source>
</evidence>
<sequence length="177" mass="19158">MTETISLSSILKDSEEPVTECGEIWSRHPLGRLKLTAVSLKVPLEAFVHPLSKCRSSALVAGTVLGSGQSTALAYRGSSSSRKADKRAGNQDTDMGEVRRVCCAVDVQREVMLAPWETKVRNQHWSLIMESVVPSDKGNYTCVVENDYGSINHTYHLDVVGEFAPPPVAATCQPAAA</sequence>
<dbReference type="AlphaFoldDB" id="A0AB34HG90"/>
<keyword evidence="4" id="KW-0677">Repeat</keyword>
<organism evidence="12 13">
    <name type="scientific">Eschrichtius robustus</name>
    <name type="common">California gray whale</name>
    <name type="synonym">Eschrichtius gibbosus</name>
    <dbReference type="NCBI Taxonomy" id="9764"/>
    <lineage>
        <taxon>Eukaryota</taxon>
        <taxon>Metazoa</taxon>
        <taxon>Chordata</taxon>
        <taxon>Craniata</taxon>
        <taxon>Vertebrata</taxon>
        <taxon>Euteleostomi</taxon>
        <taxon>Mammalia</taxon>
        <taxon>Eutheria</taxon>
        <taxon>Laurasiatheria</taxon>
        <taxon>Artiodactyla</taxon>
        <taxon>Whippomorpha</taxon>
        <taxon>Cetacea</taxon>
        <taxon>Mysticeti</taxon>
        <taxon>Eschrichtiidae</taxon>
        <taxon>Eschrichtius</taxon>
    </lineage>
</organism>
<evidence type="ECO:0000256" key="8">
    <source>
        <dbReference type="ARBA" id="ARBA00023170"/>
    </source>
</evidence>
<evidence type="ECO:0000313" key="12">
    <source>
        <dbReference type="EMBL" id="KAJ8789604.1"/>
    </source>
</evidence>
<keyword evidence="10" id="KW-0393">Immunoglobulin domain</keyword>
<keyword evidence="6" id="KW-0472">Membrane</keyword>
<dbReference type="Proteomes" id="UP001159641">
    <property type="component" value="Unassembled WGS sequence"/>
</dbReference>
<evidence type="ECO:0000256" key="6">
    <source>
        <dbReference type="ARBA" id="ARBA00023136"/>
    </source>
</evidence>
<dbReference type="InterPro" id="IPR052615">
    <property type="entry name" value="FGFRL"/>
</dbReference>
<keyword evidence="2" id="KW-0812">Transmembrane</keyword>
<evidence type="ECO:0000256" key="2">
    <source>
        <dbReference type="ARBA" id="ARBA00022692"/>
    </source>
</evidence>
<evidence type="ECO:0000256" key="9">
    <source>
        <dbReference type="ARBA" id="ARBA00023180"/>
    </source>
</evidence>
<evidence type="ECO:0000256" key="3">
    <source>
        <dbReference type="ARBA" id="ARBA00022729"/>
    </source>
</evidence>
<dbReference type="InterPro" id="IPR013098">
    <property type="entry name" value="Ig_I-set"/>
</dbReference>